<sequence>MFPRLKPYRSRTWLANVHEIENCVLCGKSGIQAAHSNQERGMSQKASDCLTAALCPECHGEIDNGRDMNRDERRARMNEAIVRTLDQLARRGLVRAV</sequence>
<protein>
    <recommendedName>
        <fullName evidence="5">DUF1364 family protein</fullName>
    </recommendedName>
</protein>
<dbReference type="Gene3D" id="3.30.50.20">
    <property type="entry name" value="prophage-derive protein ybcO"/>
    <property type="match status" value="1"/>
</dbReference>
<dbReference type="EMBL" id="CP139472">
    <property type="protein sequence ID" value="WPU48692.1"/>
    <property type="molecule type" value="Genomic_DNA"/>
</dbReference>
<reference evidence="2 4" key="4">
    <citation type="submission" date="2023-11" db="EMBL/GenBank/DDBJ databases">
        <title>MicrobeMod: A computational toolkit for identifying prokaryotic methylation and restriction-modification with nanopore sequencing.</title>
        <authorList>
            <person name="Crits-Christoph A."/>
            <person name="Kang S.C."/>
            <person name="Lee H."/>
            <person name="Ostrov N."/>
        </authorList>
    </citation>
    <scope>NUCLEOTIDE SEQUENCE [LARGE SCALE GENOMIC DNA]</scope>
    <source>
        <strain evidence="2 4">ATCC 33173</strain>
    </source>
</reference>
<evidence type="ECO:0000313" key="4">
    <source>
        <dbReference type="Proteomes" id="UP001322512"/>
    </source>
</evidence>
<organism evidence="1 3">
    <name type="scientific">Halomonas elongata (strain ATCC 33173 / DSM 2581 / NBRC 15536 / NCIMB 2198 / 1H9)</name>
    <dbReference type="NCBI Taxonomy" id="768066"/>
    <lineage>
        <taxon>Bacteria</taxon>
        <taxon>Pseudomonadati</taxon>
        <taxon>Pseudomonadota</taxon>
        <taxon>Gammaproteobacteria</taxon>
        <taxon>Oceanospirillales</taxon>
        <taxon>Halomonadaceae</taxon>
        <taxon>Halomonas</taxon>
    </lineage>
</organism>
<reference evidence="1" key="2">
    <citation type="submission" date="2010-05" db="EMBL/GenBank/DDBJ databases">
        <title>Revision and reannotation of the Halomonas elongata DSM 2581(T) genome.</title>
        <authorList>
            <person name="Pfeiffer F."/>
            <person name="Bagyan I."/>
            <person name="Alfaro-Espinoza G."/>
            <person name="Zamora-Lagos M.A."/>
            <person name="Habermann B."/>
            <person name="Oesterhelt D."/>
            <person name="Kunte H.J."/>
        </authorList>
    </citation>
    <scope>NUCLEOTIDE SEQUENCE</scope>
    <source>
        <strain evidence="1">Type strain: DSM 2581</strain>
    </source>
</reference>
<evidence type="ECO:0000313" key="1">
    <source>
        <dbReference type="EMBL" id="CBV42536.1"/>
    </source>
</evidence>
<evidence type="ECO:0008006" key="5">
    <source>
        <dbReference type="Google" id="ProtNLM"/>
    </source>
</evidence>
<dbReference type="Proteomes" id="UP001322512">
    <property type="component" value="Chromosome"/>
</dbReference>
<evidence type="ECO:0000313" key="2">
    <source>
        <dbReference type="EMBL" id="WPU48692.1"/>
    </source>
</evidence>
<proteinExistence type="predicted"/>
<gene>
    <name evidence="1" type="ordered locus">HELO_2652</name>
    <name evidence="2" type="ORF">SR933_07320</name>
</gene>
<dbReference type="HOGENOM" id="CLU_184502_0_0_6"/>
<dbReference type="EMBL" id="FN869568">
    <property type="protein sequence ID" value="CBV42536.1"/>
    <property type="molecule type" value="Genomic_DNA"/>
</dbReference>
<reference evidence="1" key="1">
    <citation type="journal article" date="2010" name="Environ. Microbiol.">
        <title>A blueprint of ectoine metabolism from the genome of the industrial producer Halomonas elongata DSM 2581(T).</title>
        <authorList>
            <person name="Schwibbert K."/>
            <person name="Marin-Sanguino A."/>
            <person name="Bagyan I."/>
            <person name="Heidrich G."/>
            <person name="Lentzen G."/>
            <person name="Seitz H."/>
            <person name="Rampp M."/>
            <person name="Schuster S.C."/>
            <person name="Klenk H.P."/>
            <person name="Pfeiffer F."/>
            <person name="Oesterhelt D."/>
            <person name="Kunte H.J."/>
        </authorList>
    </citation>
    <scope>NUCLEOTIDE SEQUENCE</scope>
    <source>
        <strain evidence="1">Type strain: DSM 2581</strain>
    </source>
</reference>
<dbReference type="GeneID" id="91009981"/>
<dbReference type="KEGG" id="hel:HELO_2652"/>
<dbReference type="Proteomes" id="UP000008707">
    <property type="component" value="Chromosome"/>
</dbReference>
<keyword evidence="4" id="KW-1185">Reference proteome</keyword>
<dbReference type="eggNOG" id="ENOG503325W">
    <property type="taxonomic scope" value="Bacteria"/>
</dbReference>
<name>E1V357_HALED</name>
<dbReference type="STRING" id="768066.HELO_2652"/>
<dbReference type="OrthoDB" id="9809509at2"/>
<reference evidence="3" key="3">
    <citation type="journal article" date="2011" name="Environ. Microbiol.">
        <title>A blueprint of ectoine metabolism from the genome of the industrial producer Halomonas elongata DSM 2581(T).</title>
        <authorList>
            <person name="Schwibbert K."/>
            <person name="Marin-Sanguino A."/>
            <person name="Bagyan I."/>
            <person name="Heidrich G."/>
            <person name="Lentzen G."/>
            <person name="Seitz H."/>
            <person name="Rampp M."/>
            <person name="Schuster S.C."/>
            <person name="Klenk H.P."/>
            <person name="Pfeiffer F."/>
            <person name="Oesterhelt D."/>
            <person name="Kunte H.J."/>
        </authorList>
    </citation>
    <scope>NUCLEOTIDE SEQUENCE [LARGE SCALE GENOMIC DNA]</scope>
    <source>
        <strain evidence="3">ATCC 33173 / DSM 2581 / NBRC 15536 / NCIMB 2198 / 1H9</strain>
    </source>
</reference>
<dbReference type="AlphaFoldDB" id="E1V357"/>
<accession>E1V357</accession>
<evidence type="ECO:0000313" key="3">
    <source>
        <dbReference type="Proteomes" id="UP000008707"/>
    </source>
</evidence>
<dbReference type="RefSeq" id="WP_013332408.1">
    <property type="nucleotide sequence ID" value="NC_014532.2"/>
</dbReference>